<dbReference type="PANTHER" id="PTHR12302">
    <property type="entry name" value="EBNA2 BINDING PROTEIN P100"/>
    <property type="match status" value="1"/>
</dbReference>
<dbReference type="RefSeq" id="WP_377354268.1">
    <property type="nucleotide sequence ID" value="NZ_JBHTLQ010000041.1"/>
</dbReference>
<dbReference type="PANTHER" id="PTHR12302:SF26">
    <property type="entry name" value="BLR1266 PROTEIN"/>
    <property type="match status" value="1"/>
</dbReference>
<proteinExistence type="predicted"/>
<keyword evidence="4" id="KW-1185">Reference proteome</keyword>
<evidence type="ECO:0000313" key="4">
    <source>
        <dbReference type="Proteomes" id="UP001597216"/>
    </source>
</evidence>
<feature type="signal peptide" evidence="1">
    <location>
        <begin position="1"/>
        <end position="16"/>
    </location>
</feature>
<dbReference type="InterPro" id="IPR016071">
    <property type="entry name" value="Staphylococal_nuclease_OB-fold"/>
</dbReference>
<evidence type="ECO:0000313" key="3">
    <source>
        <dbReference type="EMBL" id="MFD1192039.1"/>
    </source>
</evidence>
<dbReference type="EMBL" id="JBHTLQ010000041">
    <property type="protein sequence ID" value="MFD1192039.1"/>
    <property type="molecule type" value="Genomic_DNA"/>
</dbReference>
<evidence type="ECO:0000256" key="1">
    <source>
        <dbReference type="SAM" id="SignalP"/>
    </source>
</evidence>
<gene>
    <name evidence="3" type="ORF">ACFQ27_15735</name>
</gene>
<comment type="caution">
    <text evidence="3">The sequence shown here is derived from an EMBL/GenBank/DDBJ whole genome shotgun (WGS) entry which is preliminary data.</text>
</comment>
<dbReference type="InterPro" id="IPR035437">
    <property type="entry name" value="SNase_OB-fold_sf"/>
</dbReference>
<accession>A0ABW3T4D5</accession>
<evidence type="ECO:0000259" key="2">
    <source>
        <dbReference type="PROSITE" id="PS50830"/>
    </source>
</evidence>
<name>A0ABW3T4D5_9CAUL</name>
<dbReference type="Proteomes" id="UP001597216">
    <property type="component" value="Unassembled WGS sequence"/>
</dbReference>
<dbReference type="PROSITE" id="PS50830">
    <property type="entry name" value="TNASE_3"/>
    <property type="match status" value="1"/>
</dbReference>
<feature type="chain" id="PRO_5047108647" evidence="1">
    <location>
        <begin position="17"/>
        <end position="223"/>
    </location>
</feature>
<protein>
    <submittedName>
        <fullName evidence="3">Thermonuclease family protein</fullName>
    </submittedName>
</protein>
<dbReference type="Pfam" id="PF00565">
    <property type="entry name" value="SNase"/>
    <property type="match status" value="1"/>
</dbReference>
<dbReference type="Gene3D" id="2.40.50.90">
    <property type="match status" value="1"/>
</dbReference>
<dbReference type="SUPFAM" id="SSF50199">
    <property type="entry name" value="Staphylococcal nuclease"/>
    <property type="match status" value="1"/>
</dbReference>
<reference evidence="4" key="1">
    <citation type="journal article" date="2019" name="Int. J. Syst. Evol. Microbiol.">
        <title>The Global Catalogue of Microorganisms (GCM) 10K type strain sequencing project: providing services to taxonomists for standard genome sequencing and annotation.</title>
        <authorList>
            <consortium name="The Broad Institute Genomics Platform"/>
            <consortium name="The Broad Institute Genome Sequencing Center for Infectious Disease"/>
            <person name="Wu L."/>
            <person name="Ma J."/>
        </authorList>
    </citation>
    <scope>NUCLEOTIDE SEQUENCE [LARGE SCALE GENOMIC DNA]</scope>
    <source>
        <strain evidence="4">CCUG 55074</strain>
    </source>
</reference>
<dbReference type="SMART" id="SM00318">
    <property type="entry name" value="SNc"/>
    <property type="match status" value="1"/>
</dbReference>
<sequence>MISRLSILMAAVGVMAAGPAEVTGQARVVDGDTFIVGAERVRLWGVDAPEGRQVCQDAQARTYACGDVAGDQLVRLIGGRAVRCEITDRDPYGRAVARCRAGSTDLGEALVRAGWAVDFRQFSRGAYARVEAEARQARRGLWAGRFETPSSWRADARQVQPAPAGPPTSGCVIKGNINAKERRIFHVPGQQDYAATRIDTARGERWFCSAAEALAAGWTAAAR</sequence>
<organism evidence="3 4">
    <name type="scientific">Phenylobacterium conjunctum</name>
    <dbReference type="NCBI Taxonomy" id="1298959"/>
    <lineage>
        <taxon>Bacteria</taxon>
        <taxon>Pseudomonadati</taxon>
        <taxon>Pseudomonadota</taxon>
        <taxon>Alphaproteobacteria</taxon>
        <taxon>Caulobacterales</taxon>
        <taxon>Caulobacteraceae</taxon>
        <taxon>Phenylobacterium</taxon>
    </lineage>
</organism>
<keyword evidence="1" id="KW-0732">Signal</keyword>
<feature type="domain" description="TNase-like" evidence="2">
    <location>
        <begin position="27"/>
        <end position="144"/>
    </location>
</feature>